<dbReference type="GO" id="GO:0016780">
    <property type="term" value="F:phosphotransferase activity, for other substituted phosphate groups"/>
    <property type="evidence" value="ECO:0007669"/>
    <property type="project" value="InterPro"/>
</dbReference>
<keyword evidence="2" id="KW-1133">Transmembrane helix</keyword>
<sequence length="121" mass="13033">MPRLSEVRKTAAYYLTQPVVRLFAKTPITPNTISWFGFLLAAGAAVLITTGHLFAAGFVVLVAGFFDILDGALARHTNQTTRFGAVLDSTLDRLSEAVLLLGILVLYAREQSVAEILLVGV</sequence>
<dbReference type="PROSITE" id="PS00379">
    <property type="entry name" value="CDP_ALCOHOL_P_TRANSF"/>
    <property type="match status" value="1"/>
</dbReference>
<evidence type="ECO:0000256" key="2">
    <source>
        <dbReference type="SAM" id="Phobius"/>
    </source>
</evidence>
<keyword evidence="2" id="KW-0472">Membrane</keyword>
<keyword evidence="2" id="KW-0812">Transmembrane</keyword>
<feature type="non-terminal residue" evidence="3">
    <location>
        <position position="121"/>
    </location>
</feature>
<feature type="transmembrane region" description="Helical" evidence="2">
    <location>
        <begin position="33"/>
        <end position="66"/>
    </location>
</feature>
<gene>
    <name evidence="3" type="ORF">S03H2_42437</name>
</gene>
<dbReference type="Pfam" id="PF01066">
    <property type="entry name" value="CDP-OH_P_transf"/>
    <property type="match status" value="1"/>
</dbReference>
<dbReference type="InterPro" id="IPR048254">
    <property type="entry name" value="CDP_ALCOHOL_P_TRANSF_CS"/>
</dbReference>
<proteinExistence type="predicted"/>
<dbReference type="AlphaFoldDB" id="X1I114"/>
<keyword evidence="1" id="KW-0808">Transferase</keyword>
<dbReference type="GO" id="GO:0016020">
    <property type="term" value="C:membrane"/>
    <property type="evidence" value="ECO:0007669"/>
    <property type="project" value="InterPro"/>
</dbReference>
<dbReference type="EMBL" id="BARU01026417">
    <property type="protein sequence ID" value="GAH76091.1"/>
    <property type="molecule type" value="Genomic_DNA"/>
</dbReference>
<organism evidence="3">
    <name type="scientific">marine sediment metagenome</name>
    <dbReference type="NCBI Taxonomy" id="412755"/>
    <lineage>
        <taxon>unclassified sequences</taxon>
        <taxon>metagenomes</taxon>
        <taxon>ecological metagenomes</taxon>
    </lineage>
</organism>
<reference evidence="3" key="1">
    <citation type="journal article" date="2014" name="Front. Microbiol.">
        <title>High frequency of phylogenetically diverse reductive dehalogenase-homologous genes in deep subseafloor sedimentary metagenomes.</title>
        <authorList>
            <person name="Kawai M."/>
            <person name="Futagami T."/>
            <person name="Toyoda A."/>
            <person name="Takaki Y."/>
            <person name="Nishi S."/>
            <person name="Hori S."/>
            <person name="Arai W."/>
            <person name="Tsubouchi T."/>
            <person name="Morono Y."/>
            <person name="Uchiyama I."/>
            <person name="Ito T."/>
            <person name="Fujiyama A."/>
            <person name="Inagaki F."/>
            <person name="Takami H."/>
        </authorList>
    </citation>
    <scope>NUCLEOTIDE SEQUENCE</scope>
    <source>
        <strain evidence="3">Expedition CK06-06</strain>
    </source>
</reference>
<dbReference type="InterPro" id="IPR000462">
    <property type="entry name" value="CDP-OH_P_trans"/>
</dbReference>
<dbReference type="Gene3D" id="1.20.120.1760">
    <property type="match status" value="1"/>
</dbReference>
<name>X1I114_9ZZZZ</name>
<evidence type="ECO:0000313" key="3">
    <source>
        <dbReference type="EMBL" id="GAH76091.1"/>
    </source>
</evidence>
<dbReference type="GO" id="GO:0008654">
    <property type="term" value="P:phospholipid biosynthetic process"/>
    <property type="evidence" value="ECO:0007669"/>
    <property type="project" value="InterPro"/>
</dbReference>
<evidence type="ECO:0008006" key="4">
    <source>
        <dbReference type="Google" id="ProtNLM"/>
    </source>
</evidence>
<comment type="caution">
    <text evidence="3">The sequence shown here is derived from an EMBL/GenBank/DDBJ whole genome shotgun (WGS) entry which is preliminary data.</text>
</comment>
<dbReference type="InterPro" id="IPR043130">
    <property type="entry name" value="CDP-OH_PTrfase_TM_dom"/>
</dbReference>
<accession>X1I114</accession>
<evidence type="ECO:0000256" key="1">
    <source>
        <dbReference type="ARBA" id="ARBA00022679"/>
    </source>
</evidence>
<protein>
    <recommendedName>
        <fullName evidence="4">CDP-alcohol phosphatidyltransferase</fullName>
    </recommendedName>
</protein>